<reference evidence="1" key="1">
    <citation type="submission" date="2021-12" db="EMBL/GenBank/DDBJ databases">
        <authorList>
            <person name="King R."/>
        </authorList>
    </citation>
    <scope>NUCLEOTIDE SEQUENCE</scope>
</reference>
<protein>
    <submittedName>
        <fullName evidence="1">Uncharacterized protein</fullName>
    </submittedName>
</protein>
<dbReference type="InterPro" id="IPR011335">
    <property type="entry name" value="Restrct_endonuc-II-like"/>
</dbReference>
<dbReference type="EMBL" id="OU893336">
    <property type="protein sequence ID" value="CAG9792711.1"/>
    <property type="molecule type" value="Genomic_DNA"/>
</dbReference>
<dbReference type="InterPro" id="IPR011604">
    <property type="entry name" value="PDDEXK-like_dom_sf"/>
</dbReference>
<evidence type="ECO:0000313" key="1">
    <source>
        <dbReference type="EMBL" id="CAG9792711.1"/>
    </source>
</evidence>
<dbReference type="OrthoDB" id="261614at2759"/>
<keyword evidence="2" id="KW-1185">Reference proteome</keyword>
<dbReference type="SUPFAM" id="SSF52980">
    <property type="entry name" value="Restriction endonuclease-like"/>
    <property type="match status" value="1"/>
</dbReference>
<name>A0A9N9WFE9_9NEOP</name>
<dbReference type="PANTHER" id="PTHR39953">
    <property type="entry name" value="RE54151P"/>
    <property type="match status" value="1"/>
</dbReference>
<dbReference type="Gene3D" id="3.90.320.10">
    <property type="match status" value="1"/>
</dbReference>
<dbReference type="AlphaFoldDB" id="A0A9N9WFE9"/>
<dbReference type="Proteomes" id="UP001153714">
    <property type="component" value="Chromosome 5"/>
</dbReference>
<proteinExistence type="predicted"/>
<organism evidence="1 2">
    <name type="scientific">Diatraea saccharalis</name>
    <name type="common">sugarcane borer</name>
    <dbReference type="NCBI Taxonomy" id="40085"/>
    <lineage>
        <taxon>Eukaryota</taxon>
        <taxon>Metazoa</taxon>
        <taxon>Ecdysozoa</taxon>
        <taxon>Arthropoda</taxon>
        <taxon>Hexapoda</taxon>
        <taxon>Insecta</taxon>
        <taxon>Pterygota</taxon>
        <taxon>Neoptera</taxon>
        <taxon>Endopterygota</taxon>
        <taxon>Lepidoptera</taxon>
        <taxon>Glossata</taxon>
        <taxon>Ditrysia</taxon>
        <taxon>Pyraloidea</taxon>
        <taxon>Crambidae</taxon>
        <taxon>Crambinae</taxon>
        <taxon>Diatraea</taxon>
    </lineage>
</organism>
<dbReference type="PANTHER" id="PTHR39953:SF1">
    <property type="entry name" value="RE54151P"/>
    <property type="match status" value="1"/>
</dbReference>
<reference evidence="1" key="2">
    <citation type="submission" date="2022-10" db="EMBL/GenBank/DDBJ databases">
        <authorList>
            <consortium name="ENA_rothamsted_submissions"/>
            <consortium name="culmorum"/>
            <person name="King R."/>
        </authorList>
    </citation>
    <scope>NUCLEOTIDE SEQUENCE</scope>
</reference>
<dbReference type="GO" id="GO:0006281">
    <property type="term" value="P:DNA repair"/>
    <property type="evidence" value="ECO:0007669"/>
    <property type="project" value="UniProtKB-ARBA"/>
</dbReference>
<evidence type="ECO:0000313" key="2">
    <source>
        <dbReference type="Proteomes" id="UP001153714"/>
    </source>
</evidence>
<gene>
    <name evidence="1" type="ORF">DIATSA_LOCUS10221</name>
</gene>
<accession>A0A9N9WFE9</accession>
<sequence length="89" mass="10688">MSQRSKTYKNYEKNGEATEKYFAQMQLQMYLTQKKTCVFCVADPDYDNNKKVTLINIPFKSKYIENLINNKLIVFWKNQIYPLLYKSVK</sequence>